<dbReference type="Pfam" id="PF00710">
    <property type="entry name" value="Asparaginase"/>
    <property type="match status" value="1"/>
</dbReference>
<feature type="domain" description="L-asparaginase N-terminal" evidence="5">
    <location>
        <begin position="68"/>
        <end position="238"/>
    </location>
</feature>
<dbReference type="GO" id="GO:0009066">
    <property type="term" value="P:aspartate family amino acid metabolic process"/>
    <property type="evidence" value="ECO:0007669"/>
    <property type="project" value="UniProtKB-ARBA"/>
</dbReference>
<dbReference type="Gene3D" id="3.40.50.1170">
    <property type="entry name" value="L-asparaginase, N-terminal domain"/>
    <property type="match status" value="1"/>
</dbReference>
<dbReference type="SFLD" id="SFLDS00057">
    <property type="entry name" value="Glutaminase/Asparaginase"/>
    <property type="match status" value="1"/>
</dbReference>
<dbReference type="InterPro" id="IPR036152">
    <property type="entry name" value="Asp/glu_Ase-like_sf"/>
</dbReference>
<feature type="active site" evidence="4">
    <location>
        <position position="133"/>
    </location>
</feature>
<feature type="active site" description="O-isoaspartyl threonine intermediate" evidence="2">
    <location>
        <position position="36"/>
    </location>
</feature>
<evidence type="ECO:0000259" key="6">
    <source>
        <dbReference type="Pfam" id="PF17763"/>
    </source>
</evidence>
<dbReference type="AlphaFoldDB" id="A0AAV1I9F4"/>
<reference evidence="7 8" key="1">
    <citation type="submission" date="2023-10" db="EMBL/GenBank/DDBJ databases">
        <authorList>
            <person name="Maclean D."/>
            <person name="Macfadyen A."/>
        </authorList>
    </citation>
    <scope>NUCLEOTIDE SEQUENCE [LARGE SCALE GENOMIC DNA]</scope>
</reference>
<protein>
    <recommendedName>
        <fullName evidence="1">asparaginase</fullName>
        <ecNumber evidence="1">3.5.1.1</ecNumber>
    </recommendedName>
</protein>
<dbReference type="PANTHER" id="PTHR11707:SF28">
    <property type="entry name" value="60 KDA LYSOPHOSPHOLIPASE"/>
    <property type="match status" value="1"/>
</dbReference>
<evidence type="ECO:0000313" key="8">
    <source>
        <dbReference type="Proteomes" id="UP001314263"/>
    </source>
</evidence>
<feature type="binding site" evidence="3">
    <location>
        <position position="102"/>
    </location>
    <ligand>
        <name>substrate</name>
    </ligand>
</feature>
<dbReference type="EC" id="3.5.1.1" evidence="1"/>
<gene>
    <name evidence="7" type="ORF">CVIRNUC_007048</name>
</gene>
<dbReference type="SMART" id="SM00870">
    <property type="entry name" value="Asparaginase"/>
    <property type="match status" value="1"/>
</dbReference>
<dbReference type="InterPro" id="IPR027475">
    <property type="entry name" value="Asparaginase/glutaminase_AS2"/>
</dbReference>
<organism evidence="7 8">
    <name type="scientific">Coccomyxa viridis</name>
    <dbReference type="NCBI Taxonomy" id="1274662"/>
    <lineage>
        <taxon>Eukaryota</taxon>
        <taxon>Viridiplantae</taxon>
        <taxon>Chlorophyta</taxon>
        <taxon>core chlorophytes</taxon>
        <taxon>Trebouxiophyceae</taxon>
        <taxon>Trebouxiophyceae incertae sedis</taxon>
        <taxon>Coccomyxaceae</taxon>
        <taxon>Coccomyxa</taxon>
    </lineage>
</organism>
<dbReference type="InterPro" id="IPR027474">
    <property type="entry name" value="L-asparaginase_N"/>
</dbReference>
<dbReference type="InterPro" id="IPR027473">
    <property type="entry name" value="L-asparaginase_C"/>
</dbReference>
<name>A0AAV1I9F4_9CHLO</name>
<comment type="caution">
    <text evidence="7">The sequence shown here is derived from an EMBL/GenBank/DDBJ whole genome shotgun (WGS) entry which is preliminary data.</text>
</comment>
<dbReference type="EMBL" id="CAUYUE010000009">
    <property type="protein sequence ID" value="CAK0783848.1"/>
    <property type="molecule type" value="Genomic_DNA"/>
</dbReference>
<evidence type="ECO:0000256" key="2">
    <source>
        <dbReference type="PIRSR" id="PIRSR001220-1"/>
    </source>
</evidence>
<evidence type="ECO:0000256" key="1">
    <source>
        <dbReference type="ARBA" id="ARBA00012920"/>
    </source>
</evidence>
<dbReference type="Proteomes" id="UP001314263">
    <property type="component" value="Unassembled WGS sequence"/>
</dbReference>
<feature type="domain" description="Asparaginase/glutaminase C-terminal" evidence="6">
    <location>
        <begin position="258"/>
        <end position="364"/>
    </location>
</feature>
<dbReference type="PIRSF" id="PIRSF001220">
    <property type="entry name" value="L-ASNase_gatD"/>
    <property type="match status" value="1"/>
</dbReference>
<dbReference type="InterPro" id="IPR040919">
    <property type="entry name" value="Asparaginase_C"/>
</dbReference>
<dbReference type="CDD" id="cd08963">
    <property type="entry name" value="L-asparaginase_I"/>
    <property type="match status" value="1"/>
</dbReference>
<proteinExistence type="predicted"/>
<evidence type="ECO:0000256" key="4">
    <source>
        <dbReference type="PROSITE-ProRule" id="PRU10100"/>
    </source>
</evidence>
<dbReference type="Gene3D" id="3.40.50.40">
    <property type="match status" value="1"/>
</dbReference>
<feature type="binding site" evidence="3">
    <location>
        <begin position="133"/>
        <end position="134"/>
    </location>
    <ligand>
        <name>substrate</name>
    </ligand>
</feature>
<evidence type="ECO:0000256" key="3">
    <source>
        <dbReference type="PIRSR" id="PIRSR001220-2"/>
    </source>
</evidence>
<evidence type="ECO:0000313" key="7">
    <source>
        <dbReference type="EMBL" id="CAK0783848.1"/>
    </source>
</evidence>
<dbReference type="SUPFAM" id="SSF53774">
    <property type="entry name" value="Glutaminase/Asparaginase"/>
    <property type="match status" value="1"/>
</dbReference>
<dbReference type="InterPro" id="IPR037152">
    <property type="entry name" value="L-asparaginase_N_sf"/>
</dbReference>
<dbReference type="InterPro" id="IPR006034">
    <property type="entry name" value="Asparaginase/glutaminase-like"/>
</dbReference>
<dbReference type="PRINTS" id="PR00139">
    <property type="entry name" value="ASNGLNASE"/>
</dbReference>
<dbReference type="Pfam" id="PF17763">
    <property type="entry name" value="Asparaginase_C"/>
    <property type="match status" value="1"/>
</dbReference>
<evidence type="ECO:0000259" key="5">
    <source>
        <dbReference type="Pfam" id="PF00710"/>
    </source>
</evidence>
<keyword evidence="8" id="KW-1185">Reference proteome</keyword>
<dbReference type="InterPro" id="IPR041725">
    <property type="entry name" value="L-asparaginase_I"/>
</dbReference>
<sequence length="378" mass="41402">MRTNQDVSLAPHRHEHPVMMVSKPLPRCLLIHTGGTLGMDPNASYESDILDGPMHLKRGTGGSFSPAAALRPGTMLDQLLFAVPELRAFANLKLDIPFNLDSSRIGPAEWVKLARLMHHNRDDYDAFLIVHGTDTMAYTAAALSFMLAGFRKPVVLTGSQLPLAMPRSDARQNLIDSMTCATAFFTPPHVLLQEVAICFGGRLMRGNRTQKVHSNSYRAFDSINYAPLATLGVDVDWNPGQLLQVNGVYRPRFKLDTRVIRVPVIPGVDPRVAYGKLAERNIRGIILEAFGVGNMPDLPKFGWLPWLRSIRKEGVKVYLSSQCASGDLQPELYRAGSAALGMGVEGGTQMTPEAAVVKMMFCMAYPDIPMGVAVAGEM</sequence>
<accession>A0AAV1I9F4</accession>
<dbReference type="GO" id="GO:0004067">
    <property type="term" value="F:asparaginase activity"/>
    <property type="evidence" value="ECO:0007669"/>
    <property type="project" value="UniProtKB-UniRule"/>
</dbReference>
<dbReference type="PROSITE" id="PS00917">
    <property type="entry name" value="ASN_GLN_ASE_2"/>
    <property type="match status" value="1"/>
</dbReference>
<dbReference type="PROSITE" id="PS51732">
    <property type="entry name" value="ASN_GLN_ASE_3"/>
    <property type="match status" value="1"/>
</dbReference>
<dbReference type="PANTHER" id="PTHR11707">
    <property type="entry name" value="L-ASPARAGINASE"/>
    <property type="match status" value="1"/>
</dbReference>
<dbReference type="PIRSF" id="PIRSF500176">
    <property type="entry name" value="L_ASNase"/>
    <property type="match status" value="1"/>
</dbReference>